<evidence type="ECO:0000256" key="1">
    <source>
        <dbReference type="ARBA" id="ARBA00008635"/>
    </source>
</evidence>
<sequence>MYQTIEGFLKTWKYEAGSTQKVLDALTDESLSQEIAPGHWTLGRVAWHIVTAIPVMLSGTDLQFEGETKDYPVPTSAKTIAENYRKVTTSFVEALQTQWTDKDLTTINDFFGRPMPNSIFLMTLINHQNHHRGQMTVLMRQAGLKVPGIYGPAKEEWAATGMEAPKM</sequence>
<feature type="binding site" evidence="3">
    <location>
        <position position="127"/>
    </location>
    <ligand>
        <name>a divalent metal cation</name>
        <dbReference type="ChEBI" id="CHEBI:60240"/>
    </ligand>
</feature>
<dbReference type="GO" id="GO:0046872">
    <property type="term" value="F:metal ion binding"/>
    <property type="evidence" value="ECO:0007669"/>
    <property type="project" value="UniProtKB-KW"/>
</dbReference>
<dbReference type="STRING" id="574375.AZF08_04195"/>
<dbReference type="Gene3D" id="1.20.120.450">
    <property type="entry name" value="dinb family like domain"/>
    <property type="match status" value="1"/>
</dbReference>
<evidence type="ECO:0000313" key="5">
    <source>
        <dbReference type="Proteomes" id="UP000027778"/>
    </source>
</evidence>
<dbReference type="RefSeq" id="WP_033672816.1">
    <property type="nucleotide sequence ID" value="NZ_JOTM01000001.1"/>
</dbReference>
<evidence type="ECO:0008006" key="6">
    <source>
        <dbReference type="Google" id="ProtNLM"/>
    </source>
</evidence>
<dbReference type="OrthoDB" id="119432at2"/>
<feature type="binding site" evidence="3">
    <location>
        <position position="131"/>
    </location>
    <ligand>
        <name>a divalent metal cation</name>
        <dbReference type="ChEBI" id="CHEBI:60240"/>
    </ligand>
</feature>
<reference evidence="4 5" key="1">
    <citation type="submission" date="2014-06" db="EMBL/GenBank/DDBJ databases">
        <title>Draft genome sequence of Bacillus gaemokensis JCM 15801 (MCCC 1A00707).</title>
        <authorList>
            <person name="Lai Q."/>
            <person name="Liu Y."/>
            <person name="Shao Z."/>
        </authorList>
    </citation>
    <scope>NUCLEOTIDE SEQUENCE [LARGE SCALE GENOMIC DNA]</scope>
    <source>
        <strain evidence="4 5">JCM 15801</strain>
    </source>
</reference>
<protein>
    <recommendedName>
        <fullName evidence="6">Damage-inducible protein DinB</fullName>
    </recommendedName>
</protein>
<evidence type="ECO:0000256" key="2">
    <source>
        <dbReference type="ARBA" id="ARBA00022723"/>
    </source>
</evidence>
<comment type="similarity">
    <text evidence="1">Belongs to the DinB family.</text>
</comment>
<evidence type="ECO:0000256" key="3">
    <source>
        <dbReference type="PIRSR" id="PIRSR607837-1"/>
    </source>
</evidence>
<dbReference type="eggNOG" id="COG2318">
    <property type="taxonomic scope" value="Bacteria"/>
</dbReference>
<dbReference type="InterPro" id="IPR034660">
    <property type="entry name" value="DinB/YfiT-like"/>
</dbReference>
<comment type="caution">
    <text evidence="4">The sequence shown here is derived from an EMBL/GenBank/DDBJ whole genome shotgun (WGS) entry which is preliminary data.</text>
</comment>
<feature type="binding site" evidence="3">
    <location>
        <position position="48"/>
    </location>
    <ligand>
        <name>a divalent metal cation</name>
        <dbReference type="ChEBI" id="CHEBI:60240"/>
    </ligand>
</feature>
<organism evidence="4 5">
    <name type="scientific">Bacillus gaemokensis</name>
    <dbReference type="NCBI Taxonomy" id="574375"/>
    <lineage>
        <taxon>Bacteria</taxon>
        <taxon>Bacillati</taxon>
        <taxon>Bacillota</taxon>
        <taxon>Bacilli</taxon>
        <taxon>Bacillales</taxon>
        <taxon>Bacillaceae</taxon>
        <taxon>Bacillus</taxon>
        <taxon>Bacillus cereus group</taxon>
    </lineage>
</organism>
<dbReference type="EMBL" id="JOTM01000001">
    <property type="protein sequence ID" value="KEK26439.1"/>
    <property type="molecule type" value="Genomic_DNA"/>
</dbReference>
<dbReference type="Pfam" id="PF05163">
    <property type="entry name" value="DinB"/>
    <property type="match status" value="1"/>
</dbReference>
<keyword evidence="2 3" id="KW-0479">Metal-binding</keyword>
<keyword evidence="5" id="KW-1185">Reference proteome</keyword>
<dbReference type="AlphaFoldDB" id="A0A073KGR3"/>
<proteinExistence type="inferred from homology"/>
<dbReference type="SUPFAM" id="SSF109854">
    <property type="entry name" value="DinB/YfiT-like putative metalloenzymes"/>
    <property type="match status" value="1"/>
</dbReference>
<name>A0A073KGR3_9BACI</name>
<dbReference type="InterPro" id="IPR007837">
    <property type="entry name" value="DinB"/>
</dbReference>
<accession>A0A073KGR3</accession>
<evidence type="ECO:0000313" key="4">
    <source>
        <dbReference type="EMBL" id="KEK26439.1"/>
    </source>
</evidence>
<gene>
    <name evidence="4" type="ORF">BAGA_04150</name>
</gene>
<dbReference type="Proteomes" id="UP000027778">
    <property type="component" value="Unassembled WGS sequence"/>
</dbReference>